<dbReference type="Gene3D" id="3.30.200.20">
    <property type="entry name" value="Phosphorylase Kinase, domain 1"/>
    <property type="match status" value="2"/>
</dbReference>
<evidence type="ECO:0000256" key="2">
    <source>
        <dbReference type="ARBA" id="ARBA00022679"/>
    </source>
</evidence>
<dbReference type="PANTHER" id="PTHR27002:SF932">
    <property type="entry name" value="RECEPTOR-LIKE SERINE_THREONINE-PROTEIN KINASE"/>
    <property type="match status" value="1"/>
</dbReference>
<comment type="caution">
    <text evidence="7">The sequence shown here is derived from an EMBL/GenBank/DDBJ whole genome shotgun (WGS) entry which is preliminary data.</text>
</comment>
<evidence type="ECO:0000259" key="6">
    <source>
        <dbReference type="PROSITE" id="PS50011"/>
    </source>
</evidence>
<dbReference type="GO" id="GO:0004674">
    <property type="term" value="F:protein serine/threonine kinase activity"/>
    <property type="evidence" value="ECO:0007669"/>
    <property type="project" value="UniProtKB-KW"/>
</dbReference>
<keyword evidence="3" id="KW-0547">Nucleotide-binding</keyword>
<evidence type="ECO:0000313" key="7">
    <source>
        <dbReference type="EMBL" id="CAH1442909.1"/>
    </source>
</evidence>
<accession>A0AAU9NYJ7</accession>
<protein>
    <recommendedName>
        <fullName evidence="6">Protein kinase domain-containing protein</fullName>
    </recommendedName>
</protein>
<feature type="domain" description="Protein kinase" evidence="6">
    <location>
        <begin position="133"/>
        <end position="216"/>
    </location>
</feature>
<sequence>MAVTHHGSGVIVVVSGISDEGLLWPSVPVKPAEFLPTLFVRFTPFCTGSGLSLSKMENLDELPFFRQHKIAKATNNFISHYKIGEGGFGPVYKVTYGCFDTLTYEDDIGFQMENLDELPFFRQHKIAKATNNFISHYKIGEGGFGPVYKGVLEDGQVIAVKRLLETSEQGLDELKDEVIWFFQETIATENLFQEKNQKVVTYLFLITPPSQGSELS</sequence>
<evidence type="ECO:0000256" key="3">
    <source>
        <dbReference type="ARBA" id="ARBA00022741"/>
    </source>
</evidence>
<keyword evidence="8" id="KW-1185">Reference proteome</keyword>
<reference evidence="7 8" key="1">
    <citation type="submission" date="2022-01" db="EMBL/GenBank/DDBJ databases">
        <authorList>
            <person name="Xiong W."/>
            <person name="Schranz E."/>
        </authorList>
    </citation>
    <scope>NUCLEOTIDE SEQUENCE [LARGE SCALE GENOMIC DNA]</scope>
</reference>
<dbReference type="AlphaFoldDB" id="A0AAU9NYJ7"/>
<dbReference type="PANTHER" id="PTHR27002">
    <property type="entry name" value="RECEPTOR-LIKE SERINE/THREONINE-PROTEIN KINASE SD1-8"/>
    <property type="match status" value="1"/>
</dbReference>
<dbReference type="InterPro" id="IPR000719">
    <property type="entry name" value="Prot_kinase_dom"/>
</dbReference>
<dbReference type="EMBL" id="CAKMRJ010005412">
    <property type="protein sequence ID" value="CAH1442909.1"/>
    <property type="molecule type" value="Genomic_DNA"/>
</dbReference>
<evidence type="ECO:0000256" key="5">
    <source>
        <dbReference type="ARBA" id="ARBA00022840"/>
    </source>
</evidence>
<keyword evidence="1" id="KW-0723">Serine/threonine-protein kinase</keyword>
<dbReference type="GO" id="GO:0005524">
    <property type="term" value="F:ATP binding"/>
    <property type="evidence" value="ECO:0007669"/>
    <property type="project" value="UniProtKB-KW"/>
</dbReference>
<proteinExistence type="predicted"/>
<evidence type="ECO:0000256" key="1">
    <source>
        <dbReference type="ARBA" id="ARBA00022527"/>
    </source>
</evidence>
<keyword evidence="2" id="KW-0808">Transferase</keyword>
<organism evidence="7 8">
    <name type="scientific">Lactuca virosa</name>
    <dbReference type="NCBI Taxonomy" id="75947"/>
    <lineage>
        <taxon>Eukaryota</taxon>
        <taxon>Viridiplantae</taxon>
        <taxon>Streptophyta</taxon>
        <taxon>Embryophyta</taxon>
        <taxon>Tracheophyta</taxon>
        <taxon>Spermatophyta</taxon>
        <taxon>Magnoliopsida</taxon>
        <taxon>eudicotyledons</taxon>
        <taxon>Gunneridae</taxon>
        <taxon>Pentapetalae</taxon>
        <taxon>asterids</taxon>
        <taxon>campanulids</taxon>
        <taxon>Asterales</taxon>
        <taxon>Asteraceae</taxon>
        <taxon>Cichorioideae</taxon>
        <taxon>Cichorieae</taxon>
        <taxon>Lactucinae</taxon>
        <taxon>Lactuca</taxon>
    </lineage>
</organism>
<dbReference type="GO" id="GO:0005886">
    <property type="term" value="C:plasma membrane"/>
    <property type="evidence" value="ECO:0007669"/>
    <property type="project" value="TreeGrafter"/>
</dbReference>
<dbReference type="SUPFAM" id="SSF56112">
    <property type="entry name" value="Protein kinase-like (PK-like)"/>
    <property type="match status" value="2"/>
</dbReference>
<dbReference type="InterPro" id="IPR011009">
    <property type="entry name" value="Kinase-like_dom_sf"/>
</dbReference>
<name>A0AAU9NYJ7_9ASTR</name>
<gene>
    <name evidence="7" type="ORF">LVIROSA_LOCUS28869</name>
</gene>
<evidence type="ECO:0000313" key="8">
    <source>
        <dbReference type="Proteomes" id="UP001157418"/>
    </source>
</evidence>
<dbReference type="PROSITE" id="PS50011">
    <property type="entry name" value="PROTEIN_KINASE_DOM"/>
    <property type="match status" value="1"/>
</dbReference>
<evidence type="ECO:0000256" key="4">
    <source>
        <dbReference type="ARBA" id="ARBA00022777"/>
    </source>
</evidence>
<keyword evidence="5" id="KW-0067">ATP-binding</keyword>
<dbReference type="Proteomes" id="UP001157418">
    <property type="component" value="Unassembled WGS sequence"/>
</dbReference>
<keyword evidence="4" id="KW-0418">Kinase</keyword>